<accession>A0ABN0ARI5</accession>
<name>A0ABN0ARI5_CHRGE</name>
<reference evidence="1" key="1">
    <citation type="submission" date="2010-06" db="EMBL/GenBank/DDBJ databases">
        <authorList>
            <person name="Muzny D."/>
            <person name="Qin X."/>
            <person name="Buhay C."/>
            <person name="Dugan-Rocha S."/>
            <person name="Ding Y."/>
            <person name="Chen G."/>
            <person name="Hawes A."/>
            <person name="Holder M."/>
            <person name="Jhangiani S."/>
            <person name="Johnson A."/>
            <person name="Khan Z."/>
            <person name="Li Z."/>
            <person name="Liu W."/>
            <person name="Liu X."/>
            <person name="Perez L."/>
            <person name="Shen H."/>
            <person name="Wang Q."/>
            <person name="Watt J."/>
            <person name="Xi L."/>
            <person name="Xin Y."/>
            <person name="Zhou J."/>
            <person name="Deng J."/>
            <person name="Jiang H."/>
            <person name="Liu Y."/>
            <person name="Qu J."/>
            <person name="Song X.-Z."/>
            <person name="Zhang L."/>
            <person name="Villasana D."/>
            <person name="Johnson A."/>
            <person name="Liu J."/>
            <person name="Liyanage D."/>
            <person name="Lorensuhewa L."/>
            <person name="Robinson T."/>
            <person name="Song A."/>
            <person name="Song B.-B."/>
            <person name="Dinh H."/>
            <person name="Thornton R."/>
            <person name="Coyle M."/>
            <person name="Francisco L."/>
            <person name="Jackson L."/>
            <person name="Javaid M."/>
            <person name="Korchina V."/>
            <person name="Kovar C."/>
            <person name="Mata R."/>
            <person name="Mathew T."/>
            <person name="Ngo R."/>
            <person name="Nguyen L."/>
            <person name="Nguyen N."/>
            <person name="Okwuonu G."/>
            <person name="Ongeri F."/>
            <person name="Pham C."/>
            <person name="Simmons D."/>
            <person name="Wilczek-Boney K."/>
            <person name="Hale W."/>
            <person name="Jakkamsetti A."/>
            <person name="Pham P."/>
            <person name="Ruth R."/>
            <person name="San Lucas F."/>
            <person name="Warren J."/>
            <person name="Zhang J."/>
            <person name="Zhao Z."/>
            <person name="Zhou C."/>
            <person name="Zhu D."/>
            <person name="Lee S."/>
            <person name="Bess C."/>
            <person name="Blankenburg K."/>
            <person name="Forbes L."/>
            <person name="Fu Q."/>
            <person name="Gubbala S."/>
            <person name="Hirani K."/>
            <person name="Jayaseelan J.C."/>
            <person name="Lara F."/>
            <person name="Munidasa M."/>
            <person name="Palculict T."/>
            <person name="Patil S."/>
            <person name="Pu L.-L."/>
            <person name="Saada N."/>
            <person name="Tang L."/>
            <person name="Weissenberger G."/>
            <person name="Zhu Y."/>
            <person name="Hemphill L."/>
            <person name="Shang Y."/>
            <person name="Youmans B."/>
            <person name="Ayvaz T."/>
            <person name="Ross M."/>
            <person name="Santibanez J."/>
            <person name="Aqrawi P."/>
            <person name="Gross S."/>
            <person name="Joshi V."/>
            <person name="Fowler G."/>
            <person name="Nazareth L."/>
            <person name="Reid J."/>
            <person name="Worley K."/>
            <person name="Petrosino J."/>
            <person name="Highlander S."/>
            <person name="Gibbs R."/>
        </authorList>
    </citation>
    <scope>NUCLEOTIDE SEQUENCE [LARGE SCALE GENOMIC DNA]</scope>
    <source>
        <strain evidence="1">ATCC 35910</strain>
    </source>
</reference>
<keyword evidence="2" id="KW-1185">Reference proteome</keyword>
<sequence length="41" mass="4869">MIYENKNQFFKDNVLKNPAVFVLLSQKMKIRKLIEKISVSL</sequence>
<dbReference type="Proteomes" id="UP000002969">
    <property type="component" value="Unassembled WGS sequence"/>
</dbReference>
<dbReference type="EMBL" id="ACKQ02000007">
    <property type="protein sequence ID" value="EFK35692.1"/>
    <property type="molecule type" value="Genomic_DNA"/>
</dbReference>
<proteinExistence type="predicted"/>
<evidence type="ECO:0000313" key="2">
    <source>
        <dbReference type="Proteomes" id="UP000002969"/>
    </source>
</evidence>
<protein>
    <submittedName>
        <fullName evidence="1">Uncharacterized protein</fullName>
    </submittedName>
</protein>
<organism evidence="1 2">
    <name type="scientific">Chryseobacterium gleum ATCC 35910</name>
    <dbReference type="NCBI Taxonomy" id="525257"/>
    <lineage>
        <taxon>Bacteria</taxon>
        <taxon>Pseudomonadati</taxon>
        <taxon>Bacteroidota</taxon>
        <taxon>Flavobacteriia</taxon>
        <taxon>Flavobacteriales</taxon>
        <taxon>Weeksellaceae</taxon>
        <taxon>Chryseobacterium group</taxon>
        <taxon>Chryseobacterium</taxon>
    </lineage>
</organism>
<comment type="caution">
    <text evidence="1">The sequence shown here is derived from an EMBL/GenBank/DDBJ whole genome shotgun (WGS) entry which is preliminary data.</text>
</comment>
<evidence type="ECO:0000313" key="1">
    <source>
        <dbReference type="EMBL" id="EFK35692.1"/>
    </source>
</evidence>
<gene>
    <name evidence="1" type="ORF">HMPREF0204_14761</name>
</gene>